<dbReference type="PANTHER" id="PTHR30035">
    <property type="entry name" value="LIPOPROTEIN VACJ-RELATED"/>
    <property type="match status" value="1"/>
</dbReference>
<comment type="similarity">
    <text evidence="1">Belongs to the MlaA family.</text>
</comment>
<evidence type="ECO:0000256" key="2">
    <source>
        <dbReference type="ARBA" id="ARBA00022729"/>
    </source>
</evidence>
<accession>A0A377H9X6</accession>
<dbReference type="GO" id="GO:0120010">
    <property type="term" value="P:intermembrane phospholipid transfer"/>
    <property type="evidence" value="ECO:0007669"/>
    <property type="project" value="TreeGrafter"/>
</dbReference>
<name>A0A377H9X6_9PAST</name>
<dbReference type="PRINTS" id="PR01805">
    <property type="entry name" value="VACJLIPOPROT"/>
</dbReference>
<organism evidence="3 4">
    <name type="scientific">Gallibacterium anatis</name>
    <dbReference type="NCBI Taxonomy" id="750"/>
    <lineage>
        <taxon>Bacteria</taxon>
        <taxon>Pseudomonadati</taxon>
        <taxon>Pseudomonadota</taxon>
        <taxon>Gammaproteobacteria</taxon>
        <taxon>Pasteurellales</taxon>
        <taxon>Pasteurellaceae</taxon>
        <taxon>Gallibacterium</taxon>
    </lineage>
</organism>
<dbReference type="AlphaFoldDB" id="A0A377H9X6"/>
<gene>
    <name evidence="3" type="primary">mlaA</name>
    <name evidence="3" type="ORF">NCTC11413_02484</name>
</gene>
<protein>
    <submittedName>
        <fullName evidence="3">Probable phospholipid-binding lipoprotein mlaA</fullName>
    </submittedName>
</protein>
<evidence type="ECO:0000313" key="3">
    <source>
        <dbReference type="EMBL" id="STO39304.1"/>
    </source>
</evidence>
<proteinExistence type="inferred from homology"/>
<dbReference type="PANTHER" id="PTHR30035:SF3">
    <property type="entry name" value="INTERMEMBRANE PHOSPHOLIPID TRANSPORT SYSTEM LIPOPROTEIN MLAA"/>
    <property type="match status" value="1"/>
</dbReference>
<dbReference type="GO" id="GO:0016020">
    <property type="term" value="C:membrane"/>
    <property type="evidence" value="ECO:0007669"/>
    <property type="project" value="InterPro"/>
</dbReference>
<dbReference type="InterPro" id="IPR007428">
    <property type="entry name" value="MlaA"/>
</dbReference>
<keyword evidence="3" id="KW-0449">Lipoprotein</keyword>
<dbReference type="Proteomes" id="UP000254232">
    <property type="component" value="Unassembled WGS sequence"/>
</dbReference>
<keyword evidence="2" id="KW-0732">Signal</keyword>
<reference evidence="3 4" key="1">
    <citation type="submission" date="2018-06" db="EMBL/GenBank/DDBJ databases">
        <authorList>
            <consortium name="Pathogen Informatics"/>
            <person name="Doyle S."/>
        </authorList>
    </citation>
    <scope>NUCLEOTIDE SEQUENCE [LARGE SCALE GENOMIC DNA]</scope>
    <source>
        <strain evidence="3 4">NCTC11413</strain>
    </source>
</reference>
<evidence type="ECO:0000313" key="4">
    <source>
        <dbReference type="Proteomes" id="UP000254232"/>
    </source>
</evidence>
<sequence length="251" mass="28361">MGMTMVRQLKKTLFTAMVIILVGGCSSHQDKGKRSDPLQGVNRTMWNVNYSYLDPYIVRPMAKGWRDYVPQPVKTGIINFADNLDEPMSFVNRLLEGNFKQAMVHFDRFWINTIFGLGGFIDLASASEPLKKQEKREFGDMLGHYGVGTGAYVMVPGYGAATPRQDLGHLVDMTYPMLSLLGPWSILKWGIQGVDKRASVLDQDALLKQSQDPYVTYREAYFQNLKFKVSDGKSETKASEKLDKNILDEID</sequence>
<evidence type="ECO:0000256" key="1">
    <source>
        <dbReference type="ARBA" id="ARBA00010634"/>
    </source>
</evidence>
<dbReference type="EMBL" id="UGGZ01000001">
    <property type="protein sequence ID" value="STO39304.1"/>
    <property type="molecule type" value="Genomic_DNA"/>
</dbReference>
<dbReference type="PROSITE" id="PS51257">
    <property type="entry name" value="PROKAR_LIPOPROTEIN"/>
    <property type="match status" value="1"/>
</dbReference>
<dbReference type="Pfam" id="PF04333">
    <property type="entry name" value="MlaA"/>
    <property type="match status" value="1"/>
</dbReference>